<dbReference type="InterPro" id="IPR000788">
    <property type="entry name" value="RNR_lg_C"/>
</dbReference>
<evidence type="ECO:0000256" key="1">
    <source>
        <dbReference type="ARBA" id="ARBA00001922"/>
    </source>
</evidence>
<dbReference type="AlphaFoldDB" id="A0A7C1E253"/>
<proteinExistence type="inferred from homology"/>
<organism evidence="14">
    <name type="scientific">Fervidicoccus fontis</name>
    <dbReference type="NCBI Taxonomy" id="683846"/>
    <lineage>
        <taxon>Archaea</taxon>
        <taxon>Thermoproteota</taxon>
        <taxon>Thermoprotei</taxon>
        <taxon>Fervidicoccales</taxon>
        <taxon>Fervidicoccaceae</taxon>
        <taxon>Fervidicoccus</taxon>
    </lineage>
</organism>
<dbReference type="PROSITE" id="PS51161">
    <property type="entry name" value="ATP_CONE"/>
    <property type="match status" value="1"/>
</dbReference>
<keyword evidence="7" id="KW-0215">Deoxyribonucleotide synthesis</keyword>
<keyword evidence="6 12" id="KW-0560">Oxidoreductase</keyword>
<evidence type="ECO:0000256" key="10">
    <source>
        <dbReference type="ARBA" id="ARBA00047754"/>
    </source>
</evidence>
<evidence type="ECO:0000256" key="5">
    <source>
        <dbReference type="ARBA" id="ARBA00022840"/>
    </source>
</evidence>
<sequence length="875" mass="100595">MGVNNVIKRDGRVEAFDPERIRNAIKKAMLSVGKYDPVVLDNVVNFVLSVIKEKYAGRKAPHVEEIQDIVEFALVKFDQYEVAKAYILYRKEREKIREEKKKLLEKDYVDEVDKSLSLNAIRLLASRYLLRDEKGKLIEDPKRMFIRVAATIVIPDILYDERIFDKTGSQPIHPEEDFNPDEWDGKIGLRNEKGEQAFTWNKYHLERMKSLYDRLNKEGKMKVSWKEFFDMLLRGEFDNHYNDFKAYYDLMVSKKFLPNSPTLFNAGTRLGQLSACFVLDIDDSIESIMDAARDAAIIFKSGGGVGINYSKLRPEGDIVKSTGGTASGPVSFMRIIDVVTDVVKQGGKRRGANMGILEIWHPDIEKFITCKSDGQSFQNFNISVMITEDFWKYYEKGEPYPLINPRTGKVWKTIDPRTLLHLIAENAWRSGDPGVLFMDNINRRNVLLKAKGPIRSTNPCGEEPLYPYGSCNLGSINLYAFVKRGEDGKPYFDWEDYRKTIRVALRFLDNVIDVNKFPLKQIEKETLENRKVGLGVMGLADALYALNITYNSEEGFQFMRVLVENLTYYAMLESVELAEKRGPFPIFNKSSYVDGEMPVEGYYRKDLWTLDWDYLARLIREKGIRNYEVTTIAPTGSISMIFDVSSGIEPQFALVYEKRVTVGTFYYVDLEFEKRLREMGLYKEELLKKIADNGGSLQGLDEIPEELKKVFVVAYDIPWWDHLRAQYELQLWITTSISKTINMPNWVTIEDVLKAYLFAYKLGLKGVTVFREGSKGEAVLVTPSQRKGYYTLHIENKTLDMVRSLGIEPPIYRPPQEVIEKTKASLRIENNGLPYTRKIQARKITVCPECGSKNLVYKEGCITCLDCGWSACPIS</sequence>
<keyword evidence="12" id="KW-0237">DNA synthesis</keyword>
<dbReference type="FunFam" id="3.20.70.20:FF:000022">
    <property type="entry name" value="Vitamin B12-dependent ribonucleotide reductase"/>
    <property type="match status" value="1"/>
</dbReference>
<dbReference type="PANTHER" id="PTHR43371">
    <property type="entry name" value="VITAMIN B12-DEPENDENT RIBONUCLEOTIDE REDUCTASE"/>
    <property type="match status" value="1"/>
</dbReference>
<protein>
    <recommendedName>
        <fullName evidence="12">Vitamin B12-dependent ribonucleotide reductase</fullName>
        <ecNumber evidence="12">1.17.4.1</ecNumber>
    </recommendedName>
</protein>
<keyword evidence="9 12" id="KW-0170">Cobalt</keyword>
<feature type="domain" description="ATP-cone" evidence="13">
    <location>
        <begin position="4"/>
        <end position="97"/>
    </location>
</feature>
<dbReference type="GO" id="GO:0071897">
    <property type="term" value="P:DNA biosynthetic process"/>
    <property type="evidence" value="ECO:0007669"/>
    <property type="project" value="UniProtKB-KW"/>
</dbReference>
<evidence type="ECO:0000256" key="8">
    <source>
        <dbReference type="ARBA" id="ARBA00023157"/>
    </source>
</evidence>
<dbReference type="InterPro" id="IPR005144">
    <property type="entry name" value="ATP-cone_dom"/>
</dbReference>
<evidence type="ECO:0000256" key="3">
    <source>
        <dbReference type="ARBA" id="ARBA00022628"/>
    </source>
</evidence>
<dbReference type="InterPro" id="IPR008926">
    <property type="entry name" value="RNR_R1-su_N"/>
</dbReference>
<keyword evidence="8" id="KW-1015">Disulfide bond</keyword>
<accession>A0A7C1E253</accession>
<name>A0A7C1E253_9CREN</name>
<comment type="cofactor">
    <cofactor evidence="1 12">
        <name>adenosylcob(III)alamin</name>
        <dbReference type="ChEBI" id="CHEBI:18408"/>
    </cofactor>
</comment>
<dbReference type="PANTHER" id="PTHR43371:SF1">
    <property type="entry name" value="RIBONUCLEOSIDE-DIPHOSPHATE REDUCTASE"/>
    <property type="match status" value="1"/>
</dbReference>
<dbReference type="GO" id="GO:0009263">
    <property type="term" value="P:deoxyribonucleotide biosynthetic process"/>
    <property type="evidence" value="ECO:0007669"/>
    <property type="project" value="UniProtKB-KW"/>
</dbReference>
<dbReference type="Pfam" id="PF03477">
    <property type="entry name" value="ATP-cone"/>
    <property type="match status" value="1"/>
</dbReference>
<dbReference type="SUPFAM" id="SSF48168">
    <property type="entry name" value="R1 subunit of ribonucleotide reductase, N-terminal domain"/>
    <property type="match status" value="2"/>
</dbReference>
<dbReference type="InterPro" id="IPR050862">
    <property type="entry name" value="RdRp_reductase_class-2"/>
</dbReference>
<dbReference type="Gene3D" id="3.20.70.20">
    <property type="match status" value="2"/>
</dbReference>
<dbReference type="InterPro" id="IPR013509">
    <property type="entry name" value="RNR_lsu_N"/>
</dbReference>
<evidence type="ECO:0000256" key="7">
    <source>
        <dbReference type="ARBA" id="ARBA00023116"/>
    </source>
</evidence>
<dbReference type="Pfam" id="PF00317">
    <property type="entry name" value="Ribonuc_red_lgN"/>
    <property type="match status" value="1"/>
</dbReference>
<dbReference type="InterPro" id="IPR013344">
    <property type="entry name" value="RNR_NrdJ/NrdZ"/>
</dbReference>
<dbReference type="EC" id="1.17.4.1" evidence="12"/>
<comment type="catalytic activity">
    <reaction evidence="10 12">
        <text>a 2'-deoxyribonucleoside 5'-diphosphate + [thioredoxin]-disulfide + H2O = a ribonucleoside 5'-diphosphate + [thioredoxin]-dithiol</text>
        <dbReference type="Rhea" id="RHEA:23252"/>
        <dbReference type="Rhea" id="RHEA-COMP:10698"/>
        <dbReference type="Rhea" id="RHEA-COMP:10700"/>
        <dbReference type="ChEBI" id="CHEBI:15377"/>
        <dbReference type="ChEBI" id="CHEBI:29950"/>
        <dbReference type="ChEBI" id="CHEBI:50058"/>
        <dbReference type="ChEBI" id="CHEBI:57930"/>
        <dbReference type="ChEBI" id="CHEBI:73316"/>
        <dbReference type="EC" id="1.17.4.1"/>
    </reaction>
</comment>
<keyword evidence="4 11" id="KW-0547">Nucleotide-binding</keyword>
<evidence type="ECO:0000256" key="11">
    <source>
        <dbReference type="PROSITE-ProRule" id="PRU00492"/>
    </source>
</evidence>
<reference evidence="14" key="1">
    <citation type="journal article" date="2020" name="mSystems">
        <title>Genome- and Community-Level Interaction Insights into Carbon Utilization and Element Cycling Functions of Hydrothermarchaeota in Hydrothermal Sediment.</title>
        <authorList>
            <person name="Zhou Z."/>
            <person name="Liu Y."/>
            <person name="Xu W."/>
            <person name="Pan J."/>
            <person name="Luo Z.H."/>
            <person name="Li M."/>
        </authorList>
    </citation>
    <scope>NUCLEOTIDE SEQUENCE [LARGE SCALE GENOMIC DNA]</scope>
    <source>
        <strain evidence="14">SpSt-123</strain>
    </source>
</reference>
<dbReference type="PRINTS" id="PR01183">
    <property type="entry name" value="RIBORDTASEM1"/>
</dbReference>
<gene>
    <name evidence="14" type="ORF">ENO04_05355</name>
</gene>
<evidence type="ECO:0000313" key="14">
    <source>
        <dbReference type="EMBL" id="HDS11019.1"/>
    </source>
</evidence>
<comment type="similarity">
    <text evidence="2 12">Belongs to the ribonucleoside diphosphate reductase class-2 family.</text>
</comment>
<evidence type="ECO:0000256" key="12">
    <source>
        <dbReference type="RuleBase" id="RU364064"/>
    </source>
</evidence>
<evidence type="ECO:0000256" key="4">
    <source>
        <dbReference type="ARBA" id="ARBA00022741"/>
    </source>
</evidence>
<comment type="function">
    <text evidence="12">Catalyzes the reduction of ribonucleotides to deoxyribonucleotides. May function to provide a pool of deoxyribonucleotide precursors for DNA repair during oxygen limitation and/or for immediate growth after restoration of oxygen.</text>
</comment>
<dbReference type="GO" id="GO:0031419">
    <property type="term" value="F:cobalamin binding"/>
    <property type="evidence" value="ECO:0007669"/>
    <property type="project" value="UniProtKB-KW"/>
</dbReference>
<dbReference type="SUPFAM" id="SSF51998">
    <property type="entry name" value="PFL-like glycyl radical enzymes"/>
    <property type="match status" value="1"/>
</dbReference>
<dbReference type="EMBL" id="DSDY01000162">
    <property type="protein sequence ID" value="HDS11019.1"/>
    <property type="molecule type" value="Genomic_DNA"/>
</dbReference>
<dbReference type="GO" id="GO:0005524">
    <property type="term" value="F:ATP binding"/>
    <property type="evidence" value="ECO:0007669"/>
    <property type="project" value="UniProtKB-UniRule"/>
</dbReference>
<keyword evidence="5 11" id="KW-0067">ATP-binding</keyword>
<comment type="caution">
    <text evidence="14">The sequence shown here is derived from an EMBL/GenBank/DDBJ whole genome shotgun (WGS) entry which is preliminary data.</text>
</comment>
<evidence type="ECO:0000256" key="6">
    <source>
        <dbReference type="ARBA" id="ARBA00023002"/>
    </source>
</evidence>
<dbReference type="GO" id="GO:0004748">
    <property type="term" value="F:ribonucleoside-diphosphate reductase activity, thioredoxin disulfide as acceptor"/>
    <property type="evidence" value="ECO:0007669"/>
    <property type="project" value="UniProtKB-EC"/>
</dbReference>
<keyword evidence="3 12" id="KW-0846">Cobalamin</keyword>
<evidence type="ECO:0000259" key="13">
    <source>
        <dbReference type="PROSITE" id="PS51161"/>
    </source>
</evidence>
<dbReference type="CDD" id="cd02888">
    <property type="entry name" value="RNR_II_dimer"/>
    <property type="match status" value="1"/>
</dbReference>
<evidence type="ECO:0000256" key="9">
    <source>
        <dbReference type="ARBA" id="ARBA00023285"/>
    </source>
</evidence>
<dbReference type="UniPathway" id="UPA00326"/>
<evidence type="ECO:0000256" key="2">
    <source>
        <dbReference type="ARBA" id="ARBA00007405"/>
    </source>
</evidence>
<dbReference type="NCBIfam" id="TIGR02504">
    <property type="entry name" value="NrdJ_Z"/>
    <property type="match status" value="1"/>
</dbReference>
<dbReference type="Pfam" id="PF02867">
    <property type="entry name" value="Ribonuc_red_lgC"/>
    <property type="match status" value="1"/>
</dbReference>